<evidence type="ECO:0000313" key="2">
    <source>
        <dbReference type="EMBL" id="KAL2482259.1"/>
    </source>
</evidence>
<dbReference type="AlphaFoldDB" id="A0ABD1R4Z6"/>
<dbReference type="Gene3D" id="3.40.50.300">
    <property type="entry name" value="P-loop containing nucleotide triphosphate hydrolases"/>
    <property type="match status" value="1"/>
</dbReference>
<evidence type="ECO:0000259" key="1">
    <source>
        <dbReference type="Pfam" id="PF00931"/>
    </source>
</evidence>
<dbReference type="PANTHER" id="PTHR19338:SF73">
    <property type="entry name" value="DISEASE RESISTANCE PROTEIN RGA2-LIKE"/>
    <property type="match status" value="1"/>
</dbReference>
<keyword evidence="3" id="KW-1185">Reference proteome</keyword>
<dbReference type="Pfam" id="PF00931">
    <property type="entry name" value="NB-ARC"/>
    <property type="match status" value="1"/>
</dbReference>
<proteinExistence type="predicted"/>
<sequence length="300" mass="34609">MAYAALRSLAQILHQTLNHDHQYLILDEKQQIESLIEKVSSIQDFLVNSTQKIEHLERKIRDVSHIAEDIIESRITDRILSESATHEDGSLEKKSIRFDLILNSIFGSLKPASRGHCHVVSVYDFIAIKARLLRESSELEIVSSPHVVSVYDFIAIKARLLRESSELEIVSIVGTGGIGRTTLATQVYHDSFIVRHFAIRAWATVSHDYNLQEMLLSLLNSMGKLTREMHEMTSELLEERLYECLKYGRYLIVLVDVRDTKFWDDVKQLFPNGMNGSRIMMMLKYILEDSDIYYKIVSIY</sequence>
<gene>
    <name evidence="2" type="ORF">Fot_43703</name>
</gene>
<dbReference type="EMBL" id="JBFOLJ010000013">
    <property type="protein sequence ID" value="KAL2482259.1"/>
    <property type="molecule type" value="Genomic_DNA"/>
</dbReference>
<comment type="caution">
    <text evidence="2">The sequence shown here is derived from an EMBL/GenBank/DDBJ whole genome shotgun (WGS) entry which is preliminary data.</text>
</comment>
<protein>
    <submittedName>
        <fullName evidence="2">Disease resistance RPP8-like protein 4</fullName>
    </submittedName>
</protein>
<name>A0ABD1R4Z6_9LAMI</name>
<dbReference type="InterPro" id="IPR002182">
    <property type="entry name" value="NB-ARC"/>
</dbReference>
<dbReference type="PANTHER" id="PTHR19338">
    <property type="entry name" value="TRANSLOCASE OF INNER MITOCHONDRIAL MEMBRANE 13 HOMOLOG"/>
    <property type="match status" value="1"/>
</dbReference>
<accession>A0ABD1R4Z6</accession>
<organism evidence="2 3">
    <name type="scientific">Forsythia ovata</name>
    <dbReference type="NCBI Taxonomy" id="205694"/>
    <lineage>
        <taxon>Eukaryota</taxon>
        <taxon>Viridiplantae</taxon>
        <taxon>Streptophyta</taxon>
        <taxon>Embryophyta</taxon>
        <taxon>Tracheophyta</taxon>
        <taxon>Spermatophyta</taxon>
        <taxon>Magnoliopsida</taxon>
        <taxon>eudicotyledons</taxon>
        <taxon>Gunneridae</taxon>
        <taxon>Pentapetalae</taxon>
        <taxon>asterids</taxon>
        <taxon>lamiids</taxon>
        <taxon>Lamiales</taxon>
        <taxon>Oleaceae</taxon>
        <taxon>Forsythieae</taxon>
        <taxon>Forsythia</taxon>
    </lineage>
</organism>
<reference evidence="3" key="1">
    <citation type="submission" date="2024-07" db="EMBL/GenBank/DDBJ databases">
        <title>Two chromosome-level genome assemblies of Korean endemic species Abeliophyllum distichum and Forsythia ovata (Oleaceae).</title>
        <authorList>
            <person name="Jang H."/>
        </authorList>
    </citation>
    <scope>NUCLEOTIDE SEQUENCE [LARGE SCALE GENOMIC DNA]</scope>
</reference>
<dbReference type="SUPFAM" id="SSF52540">
    <property type="entry name" value="P-loop containing nucleoside triphosphate hydrolases"/>
    <property type="match status" value="1"/>
</dbReference>
<dbReference type="PRINTS" id="PR00364">
    <property type="entry name" value="DISEASERSIST"/>
</dbReference>
<dbReference type="Gene3D" id="1.20.5.4130">
    <property type="match status" value="1"/>
</dbReference>
<feature type="domain" description="NB-ARC" evidence="1">
    <location>
        <begin position="156"/>
        <end position="281"/>
    </location>
</feature>
<dbReference type="InterPro" id="IPR027417">
    <property type="entry name" value="P-loop_NTPase"/>
</dbReference>
<evidence type="ECO:0000313" key="3">
    <source>
        <dbReference type="Proteomes" id="UP001604277"/>
    </source>
</evidence>
<dbReference type="Proteomes" id="UP001604277">
    <property type="component" value="Unassembled WGS sequence"/>
</dbReference>